<proteinExistence type="predicted"/>
<dbReference type="AlphaFoldDB" id="A0A5B8RTY0"/>
<gene>
    <name evidence="2" type="ORF">FOZ74_03545</name>
</gene>
<keyword evidence="1" id="KW-0472">Membrane</keyword>
<feature type="transmembrane region" description="Helical" evidence="1">
    <location>
        <begin position="21"/>
        <end position="42"/>
    </location>
</feature>
<keyword evidence="3" id="KW-1185">Reference proteome</keyword>
<reference evidence="2 3" key="1">
    <citation type="submission" date="2019-07" db="EMBL/GenBank/DDBJ databases">
        <title>Complete genome sequence of Comamonas sp. NLF 7-7 isolated from livestock.</title>
        <authorList>
            <person name="Kim D.H."/>
            <person name="Kim J.G."/>
        </authorList>
    </citation>
    <scope>NUCLEOTIDE SEQUENCE [LARGE SCALE GENOMIC DNA]</scope>
    <source>
        <strain evidence="2 3">NLF 7-7</strain>
    </source>
</reference>
<dbReference type="KEGG" id="cof:FOZ74_03545"/>
<evidence type="ECO:0000313" key="3">
    <source>
        <dbReference type="Proteomes" id="UP000321199"/>
    </source>
</evidence>
<evidence type="ECO:0008006" key="4">
    <source>
        <dbReference type="Google" id="ProtNLM"/>
    </source>
</evidence>
<name>A0A5B8RTY0_9BURK</name>
<dbReference type="RefSeq" id="WP_146911776.1">
    <property type="nucleotide sequence ID" value="NZ_CP042344.1"/>
</dbReference>
<dbReference type="Proteomes" id="UP000321199">
    <property type="component" value="Chromosome"/>
</dbReference>
<feature type="transmembrane region" description="Helical" evidence="1">
    <location>
        <begin position="48"/>
        <end position="69"/>
    </location>
</feature>
<accession>A0A5B8RTY0</accession>
<dbReference type="OrthoDB" id="9157092at2"/>
<organism evidence="2 3">
    <name type="scientific">Comamonas flocculans</name>
    <dbReference type="NCBI Taxonomy" id="2597701"/>
    <lineage>
        <taxon>Bacteria</taxon>
        <taxon>Pseudomonadati</taxon>
        <taxon>Pseudomonadota</taxon>
        <taxon>Betaproteobacteria</taxon>
        <taxon>Burkholderiales</taxon>
        <taxon>Comamonadaceae</taxon>
        <taxon>Comamonas</taxon>
    </lineage>
</organism>
<protein>
    <recommendedName>
        <fullName evidence="4">Toxin CptA</fullName>
    </recommendedName>
</protein>
<evidence type="ECO:0000256" key="1">
    <source>
        <dbReference type="SAM" id="Phobius"/>
    </source>
</evidence>
<keyword evidence="1" id="KW-0812">Transmembrane</keyword>
<dbReference type="EMBL" id="CP042344">
    <property type="protein sequence ID" value="QEA12182.1"/>
    <property type="molecule type" value="Genomic_DNA"/>
</dbReference>
<sequence length="163" mass="17152">MSARISHQAPAASCSLAPAAWAGALALALCTGALALLLAWRLSQAPNTAAAGVAVLIWLAGALLAWRWWRDGAAGALQWDGQQWLLCDGRGILPCSAPEVCLDLQHLMLVRVRPQGRAAQWLWLQRRGAIQGWPALRRAVFAGGAQADRAAGSAPAAAHEGRP</sequence>
<keyword evidence="1" id="KW-1133">Transmembrane helix</keyword>
<evidence type="ECO:0000313" key="2">
    <source>
        <dbReference type="EMBL" id="QEA12182.1"/>
    </source>
</evidence>